<proteinExistence type="predicted"/>
<evidence type="ECO:0000313" key="2">
    <source>
        <dbReference type="EMBL" id="KAK8130670.1"/>
    </source>
</evidence>
<name>A0AAW0RA82_9PEZI</name>
<evidence type="ECO:0000313" key="3">
    <source>
        <dbReference type="Proteomes" id="UP001392437"/>
    </source>
</evidence>
<keyword evidence="3" id="KW-1185">Reference proteome</keyword>
<keyword evidence="1" id="KW-0812">Transmembrane</keyword>
<feature type="transmembrane region" description="Helical" evidence="1">
    <location>
        <begin position="23"/>
        <end position="52"/>
    </location>
</feature>
<feature type="transmembrane region" description="Helical" evidence="1">
    <location>
        <begin position="145"/>
        <end position="164"/>
    </location>
</feature>
<dbReference type="InterPro" id="IPR053018">
    <property type="entry name" value="Elsinochrome_Biosynth-Asso"/>
</dbReference>
<evidence type="ECO:0000256" key="1">
    <source>
        <dbReference type="SAM" id="Phobius"/>
    </source>
</evidence>
<dbReference type="AlphaFoldDB" id="A0AAW0RA82"/>
<comment type="caution">
    <text evidence="2">The sequence shown here is derived from an EMBL/GenBank/DDBJ whole genome shotgun (WGS) entry which is preliminary data.</text>
</comment>
<dbReference type="PANTHER" id="PTHR37577">
    <property type="entry name" value="INTEGRAL MEMBRANE PROTEIN"/>
    <property type="match status" value="1"/>
</dbReference>
<dbReference type="EMBL" id="JAQQWP010000002">
    <property type="protein sequence ID" value="KAK8130670.1"/>
    <property type="molecule type" value="Genomic_DNA"/>
</dbReference>
<accession>A0AAW0RA82</accession>
<gene>
    <name evidence="2" type="ORF">PG999_003050</name>
</gene>
<dbReference type="Proteomes" id="UP001392437">
    <property type="component" value="Unassembled WGS sequence"/>
</dbReference>
<feature type="transmembrane region" description="Helical" evidence="1">
    <location>
        <begin position="234"/>
        <end position="253"/>
    </location>
</feature>
<keyword evidence="1" id="KW-0472">Membrane</keyword>
<sequence>MGAYVSISACGFGPGQFPSNPDVAGIGIVGVFVGVTCFALAVSTVDVVWQFLKAVGCKSTRSEEEKRRDPDRISFTDILESLVLTCSDQQVFTGAAYALTLRYWQGCKISAYHYNIVGNMMLISCATHLLSVTIVRHYWRYPALAFLRVLCITGVFTVTGLLMVNQNASDAEIRFPTDVPPANATSSLLFLSAACFETDKSPLHDTFKNTTSDAEAFFAKNIRDSAPGNTINGWNWYILLLLYYAAAIVAEGVRFVRRRKGQAGWGGTLARQVSRIIKPRSNLRKLMTYGNIAYLVGGILVSAIAVVNSINYIFKLRNWVARSGWIEEDNGVNPENDWSSFGQLRKLQRSENASM</sequence>
<reference evidence="2 3" key="1">
    <citation type="submission" date="2023-01" db="EMBL/GenBank/DDBJ databases">
        <title>Analysis of 21 Apiospora genomes using comparative genomics revels a genus with tremendous synthesis potential of carbohydrate active enzymes and secondary metabolites.</title>
        <authorList>
            <person name="Sorensen T."/>
        </authorList>
    </citation>
    <scope>NUCLEOTIDE SEQUENCE [LARGE SCALE GENOMIC DNA]</scope>
    <source>
        <strain evidence="2 3">CBS 117206</strain>
    </source>
</reference>
<keyword evidence="1" id="KW-1133">Transmembrane helix</keyword>
<feature type="transmembrane region" description="Helical" evidence="1">
    <location>
        <begin position="292"/>
        <end position="314"/>
    </location>
</feature>
<organism evidence="2 3">
    <name type="scientific">Apiospora kogelbergensis</name>
    <dbReference type="NCBI Taxonomy" id="1337665"/>
    <lineage>
        <taxon>Eukaryota</taxon>
        <taxon>Fungi</taxon>
        <taxon>Dikarya</taxon>
        <taxon>Ascomycota</taxon>
        <taxon>Pezizomycotina</taxon>
        <taxon>Sordariomycetes</taxon>
        <taxon>Xylariomycetidae</taxon>
        <taxon>Amphisphaeriales</taxon>
        <taxon>Apiosporaceae</taxon>
        <taxon>Apiospora</taxon>
    </lineage>
</organism>
<dbReference type="PANTHER" id="PTHR37577:SF1">
    <property type="entry name" value="INTEGRAL MEMBRANE PROTEIN"/>
    <property type="match status" value="1"/>
</dbReference>
<protein>
    <submittedName>
        <fullName evidence="2">Uncharacterized protein</fullName>
    </submittedName>
</protein>